<dbReference type="AlphaFoldDB" id="A0AAT9G9L3"/>
<evidence type="ECO:0000313" key="1">
    <source>
        <dbReference type="EMBL" id="BFD46535.1"/>
    </source>
</evidence>
<name>A0AAT9G9L3_9RICK</name>
<sequence>MSKDRITGRNKELLQDAAQRLGISEDEVLSKVPQLLKVRRGSCFRQ</sequence>
<proteinExistence type="predicted"/>
<protein>
    <submittedName>
        <fullName evidence="1">Uncharacterized protein</fullName>
    </submittedName>
</protein>
<organism evidence="1">
    <name type="scientific">Candidatus Tisiphia endosymbiont of Sergentomyia squamirostris</name>
    <dbReference type="NCBI Taxonomy" id="3113639"/>
    <lineage>
        <taxon>Bacteria</taxon>
        <taxon>Pseudomonadati</taxon>
        <taxon>Pseudomonadota</taxon>
        <taxon>Alphaproteobacteria</taxon>
        <taxon>Rickettsiales</taxon>
        <taxon>Rickettsiaceae</taxon>
        <taxon>Rickettsieae</taxon>
        <taxon>Candidatus Tisiphia</taxon>
    </lineage>
</organism>
<gene>
    <name evidence="1" type="ORF">DMENIID0002_11810</name>
</gene>
<reference evidence="1" key="1">
    <citation type="submission" date="2024-01" db="EMBL/GenBank/DDBJ databases">
        <title>Sequencing the genomes of a sandfly, Sergentomyia squamirostris, and its two endosymbionts.</title>
        <authorList>
            <person name="Itokawa K."/>
            <person name="Sanjoba C."/>
        </authorList>
    </citation>
    <scope>NUCLEOTIDE SEQUENCE</scope>
    <source>
        <strain evidence="1">RiSSQ</strain>
    </source>
</reference>
<accession>A0AAT9G9L3</accession>
<dbReference type="EMBL" id="AP029170">
    <property type="protein sequence ID" value="BFD46535.1"/>
    <property type="molecule type" value="Genomic_DNA"/>
</dbReference>